<reference evidence="3" key="1">
    <citation type="journal article" date="2019" name="Sci. Rep.">
        <title>Draft genome of Tanacetum cinerariifolium, the natural source of mosquito coil.</title>
        <authorList>
            <person name="Yamashiro T."/>
            <person name="Shiraishi A."/>
            <person name="Satake H."/>
            <person name="Nakayama K."/>
        </authorList>
    </citation>
    <scope>NUCLEOTIDE SEQUENCE</scope>
</reference>
<comment type="caution">
    <text evidence="3">The sequence shown here is derived from an EMBL/GenBank/DDBJ whole genome shotgun (WGS) entry which is preliminary data.</text>
</comment>
<evidence type="ECO:0000256" key="1">
    <source>
        <dbReference type="SAM" id="Coils"/>
    </source>
</evidence>
<protein>
    <submittedName>
        <fullName evidence="3">Uncharacterized protein</fullName>
    </submittedName>
</protein>
<dbReference type="AlphaFoldDB" id="A0A699HVK0"/>
<feature type="region of interest" description="Disordered" evidence="2">
    <location>
        <begin position="94"/>
        <end position="133"/>
    </location>
</feature>
<evidence type="ECO:0000256" key="2">
    <source>
        <dbReference type="SAM" id="MobiDB-lite"/>
    </source>
</evidence>
<keyword evidence="1" id="KW-0175">Coiled coil</keyword>
<accession>A0A699HVK0</accession>
<evidence type="ECO:0000313" key="3">
    <source>
        <dbReference type="EMBL" id="GEY52974.1"/>
    </source>
</evidence>
<gene>
    <name evidence="3" type="ORF">Tci_424948</name>
</gene>
<feature type="compositionally biased region" description="Polar residues" evidence="2">
    <location>
        <begin position="94"/>
        <end position="128"/>
    </location>
</feature>
<name>A0A699HVK0_TANCI</name>
<proteinExistence type="predicted"/>
<feature type="coiled-coil region" evidence="1">
    <location>
        <begin position="158"/>
        <end position="185"/>
    </location>
</feature>
<feature type="region of interest" description="Disordered" evidence="2">
    <location>
        <begin position="310"/>
        <end position="332"/>
    </location>
</feature>
<dbReference type="EMBL" id="BKCJ010186291">
    <property type="protein sequence ID" value="GEY52974.1"/>
    <property type="molecule type" value="Genomic_DNA"/>
</dbReference>
<sequence length="492" mass="56056">MLRNLDNASGKILMYPRFIQTVLDKQLDGLPTHKEKYDVSFHIKKFFAKIKRIAKGFSSKEIPLFPTIVGPNQIQIDEAVHKEGDDSLVRATTTASSLEVEQDSGNIDKTQTKATSNEPSSQRTSSGVNIPRSDEDRLKHIELMKIYTTLQKKVLNIKDELKRTKTTQQTKIDGLERRVKKLEKKQMSRAYKLKILYKVGLSARVESSDDEGLGEEDASKQGRIIDNLDANVDITLVNDQEMFDVDKDLQAEEVIVEQEVVVDKEPIVDIAQVSAAATAITIDDITLAKALEALKTSKPKIRRTIIKDHEEPSKPRTTKTISSNKSQDKGKAKMIEEPVKLKKNIKSCLMKKFLENYKKIFMRKKDLLQAKEQQELNEEEKAKLFMVLLEKRRKFFAAKRTKEKKNRSPTKAQQRSLITKLVEESSKKVEEEITQEESSKRAGDELEQETAKKQKIIDDKETANLKQLVKIIPEEDIAINDIPLAVKTLIVD</sequence>
<feature type="region of interest" description="Disordered" evidence="2">
    <location>
        <begin position="429"/>
        <end position="453"/>
    </location>
</feature>
<organism evidence="3">
    <name type="scientific">Tanacetum cinerariifolium</name>
    <name type="common">Dalmatian daisy</name>
    <name type="synonym">Chrysanthemum cinerariifolium</name>
    <dbReference type="NCBI Taxonomy" id="118510"/>
    <lineage>
        <taxon>Eukaryota</taxon>
        <taxon>Viridiplantae</taxon>
        <taxon>Streptophyta</taxon>
        <taxon>Embryophyta</taxon>
        <taxon>Tracheophyta</taxon>
        <taxon>Spermatophyta</taxon>
        <taxon>Magnoliopsida</taxon>
        <taxon>eudicotyledons</taxon>
        <taxon>Gunneridae</taxon>
        <taxon>Pentapetalae</taxon>
        <taxon>asterids</taxon>
        <taxon>campanulids</taxon>
        <taxon>Asterales</taxon>
        <taxon>Asteraceae</taxon>
        <taxon>Asteroideae</taxon>
        <taxon>Anthemideae</taxon>
        <taxon>Anthemidinae</taxon>
        <taxon>Tanacetum</taxon>
    </lineage>
</organism>